<reference evidence="3" key="1">
    <citation type="journal article" date="2019" name="Int. J. Syst. Evol. Microbiol.">
        <title>The Global Catalogue of Microorganisms (GCM) 10K type strain sequencing project: providing services to taxonomists for standard genome sequencing and annotation.</title>
        <authorList>
            <consortium name="The Broad Institute Genomics Platform"/>
            <consortium name="The Broad Institute Genome Sequencing Center for Infectious Disease"/>
            <person name="Wu L."/>
            <person name="Ma J."/>
        </authorList>
    </citation>
    <scope>NUCLEOTIDE SEQUENCE [LARGE SCALE GENOMIC DNA]</scope>
    <source>
        <strain evidence="3">CCM 7941</strain>
    </source>
</reference>
<dbReference type="InterPro" id="IPR037171">
    <property type="entry name" value="NagB/RpiA_transferase-like"/>
</dbReference>
<dbReference type="GO" id="GO:0016787">
    <property type="term" value="F:hydrolase activity"/>
    <property type="evidence" value="ECO:0007669"/>
    <property type="project" value="UniProtKB-KW"/>
</dbReference>
<dbReference type="PANTHER" id="PTHR21432:SF20">
    <property type="entry name" value="ACETYL-COA HYDROLASE"/>
    <property type="match status" value="1"/>
</dbReference>
<feature type="domain" description="Acetyl-CoA hydrolase/transferase C-terminal" evidence="1">
    <location>
        <begin position="272"/>
        <end position="423"/>
    </location>
</feature>
<evidence type="ECO:0000313" key="3">
    <source>
        <dbReference type="Proteomes" id="UP001595536"/>
    </source>
</evidence>
<accession>A0ABV7LB79</accession>
<comment type="caution">
    <text evidence="2">The sequence shown here is derived from an EMBL/GenBank/DDBJ whole genome shotgun (WGS) entry which is preliminary data.</text>
</comment>
<sequence length="429" mass="44989">MSQSPHPLPTPISAARLDLKGLIRPGDVVVVGQGTGEPTALTEALVAQSGDIGPVTVFLGTLFSRTFAPDAAPNLRFTGYGAIQQAGALARAGRLDPVTTHYSQLPELFASGRQRADVVMLQLSPGPEGRRPSLGMITDYLVAACRRARVVIAQMNARAPWTHGGELPGDVRVDVLVADDREPVILPGAKVGPAEEAIARHVAGLIPDGAVIEIGIGAMPDAILSALRGHRDLGFHSGMISDRTVDLIEAGVITNALKPCDTGVSIAGCLFGGRRLFDFAHDNPLLQMRPPEYTHGFAVLARLPKFTALNSAVEVDLTGQVNAEVAGGVYVGAIGGQVDFVRGAMASDGGRSIIALPSTARGGAVSRIVPQLSGPVTTARGDADTFVTEFGVAELRGQSLAERARRMIAIAHPDMREQLMEAARPLLRD</sequence>
<dbReference type="Pfam" id="PF13336">
    <property type="entry name" value="AcetylCoA_hyd_C"/>
    <property type="match status" value="1"/>
</dbReference>
<evidence type="ECO:0000313" key="2">
    <source>
        <dbReference type="EMBL" id="MFC3265140.1"/>
    </source>
</evidence>
<dbReference type="RefSeq" id="WP_376829893.1">
    <property type="nucleotide sequence ID" value="NZ_JBHLWR010000006.1"/>
</dbReference>
<organism evidence="2 3">
    <name type="scientific">Camelimonas abortus</name>
    <dbReference type="NCBI Taxonomy" id="1017184"/>
    <lineage>
        <taxon>Bacteria</taxon>
        <taxon>Pseudomonadati</taxon>
        <taxon>Pseudomonadota</taxon>
        <taxon>Alphaproteobacteria</taxon>
        <taxon>Hyphomicrobiales</taxon>
        <taxon>Chelatococcaceae</taxon>
        <taxon>Camelimonas</taxon>
    </lineage>
</organism>
<dbReference type="EMBL" id="JBHRUV010000013">
    <property type="protein sequence ID" value="MFC3265140.1"/>
    <property type="molecule type" value="Genomic_DNA"/>
</dbReference>
<keyword evidence="3" id="KW-1185">Reference proteome</keyword>
<keyword evidence="2" id="KW-0378">Hydrolase</keyword>
<dbReference type="InterPro" id="IPR046433">
    <property type="entry name" value="ActCoA_hydro"/>
</dbReference>
<evidence type="ECO:0000259" key="1">
    <source>
        <dbReference type="Pfam" id="PF13336"/>
    </source>
</evidence>
<dbReference type="PANTHER" id="PTHR21432">
    <property type="entry name" value="ACETYL-COA HYDROLASE-RELATED"/>
    <property type="match status" value="1"/>
</dbReference>
<dbReference type="Gene3D" id="3.40.1080.20">
    <property type="entry name" value="Acetyl-CoA hydrolase/transferase C-terminal domain"/>
    <property type="match status" value="1"/>
</dbReference>
<name>A0ABV7LB79_9HYPH</name>
<dbReference type="SUPFAM" id="SSF100950">
    <property type="entry name" value="NagB/RpiA/CoA transferase-like"/>
    <property type="match status" value="2"/>
</dbReference>
<dbReference type="InterPro" id="IPR038460">
    <property type="entry name" value="AcetylCoA_hyd_C_sf"/>
</dbReference>
<proteinExistence type="predicted"/>
<protein>
    <submittedName>
        <fullName evidence="2">Acetyl-CoA hydrolase/transferase family protein</fullName>
    </submittedName>
</protein>
<dbReference type="Gene3D" id="3.30.750.70">
    <property type="entry name" value="4-hydroxybutyrate coenzyme like domains"/>
    <property type="match status" value="1"/>
</dbReference>
<dbReference type="Proteomes" id="UP001595536">
    <property type="component" value="Unassembled WGS sequence"/>
</dbReference>
<gene>
    <name evidence="2" type="ORF">ACFOEX_02040</name>
</gene>
<dbReference type="Gene3D" id="3.40.1080.10">
    <property type="entry name" value="Glutaconate Coenzyme A-transferase"/>
    <property type="match status" value="1"/>
</dbReference>
<dbReference type="InterPro" id="IPR026888">
    <property type="entry name" value="AcetylCoA_hyd_C"/>
</dbReference>